<protein>
    <submittedName>
        <fullName evidence="3">Uncharacterized protein</fullName>
    </submittedName>
</protein>
<organism evidence="3 4">
    <name type="scientific">Natronospira proteinivora</name>
    <dbReference type="NCBI Taxonomy" id="1807133"/>
    <lineage>
        <taxon>Bacteria</taxon>
        <taxon>Pseudomonadati</taxon>
        <taxon>Pseudomonadota</taxon>
        <taxon>Gammaproteobacteria</taxon>
        <taxon>Natronospirales</taxon>
        <taxon>Natronospiraceae</taxon>
        <taxon>Natronospira</taxon>
    </lineage>
</organism>
<evidence type="ECO:0000313" key="3">
    <source>
        <dbReference type="EMBL" id="MCP1728149.1"/>
    </source>
</evidence>
<name>A0ABT1G9Z3_9GAMM</name>
<feature type="chain" id="PRO_5047450549" evidence="2">
    <location>
        <begin position="27"/>
        <end position="58"/>
    </location>
</feature>
<reference evidence="3 4" key="1">
    <citation type="submission" date="2022-03" db="EMBL/GenBank/DDBJ databases">
        <title>Genomic Encyclopedia of Type Strains, Phase III (KMG-III): the genomes of soil and plant-associated and newly described type strains.</title>
        <authorList>
            <person name="Whitman W."/>
        </authorList>
    </citation>
    <scope>NUCLEOTIDE SEQUENCE [LARGE SCALE GENOMIC DNA]</scope>
    <source>
        <strain evidence="3 4">BSker1</strain>
    </source>
</reference>
<feature type="signal peptide" evidence="2">
    <location>
        <begin position="1"/>
        <end position="26"/>
    </location>
</feature>
<proteinExistence type="predicted"/>
<feature type="compositionally biased region" description="Acidic residues" evidence="1">
    <location>
        <begin position="30"/>
        <end position="43"/>
    </location>
</feature>
<gene>
    <name evidence="3" type="ORF">J2T60_002149</name>
</gene>
<accession>A0ABT1G9Z3</accession>
<dbReference type="PROSITE" id="PS51257">
    <property type="entry name" value="PROKAR_LIPOPROTEIN"/>
    <property type="match status" value="1"/>
</dbReference>
<keyword evidence="4" id="KW-1185">Reference proteome</keyword>
<dbReference type="RefSeq" id="WP_253449738.1">
    <property type="nucleotide sequence ID" value="NZ_JALJYF010000002.1"/>
</dbReference>
<feature type="region of interest" description="Disordered" evidence="1">
    <location>
        <begin position="30"/>
        <end position="58"/>
    </location>
</feature>
<keyword evidence="2" id="KW-0732">Signal</keyword>
<dbReference type="Proteomes" id="UP001523550">
    <property type="component" value="Unassembled WGS sequence"/>
</dbReference>
<dbReference type="EMBL" id="JALJYF010000002">
    <property type="protein sequence ID" value="MCP1728149.1"/>
    <property type="molecule type" value="Genomic_DNA"/>
</dbReference>
<comment type="caution">
    <text evidence="3">The sequence shown here is derived from an EMBL/GenBank/DDBJ whole genome shotgun (WGS) entry which is preliminary data.</text>
</comment>
<evidence type="ECO:0000256" key="2">
    <source>
        <dbReference type="SAM" id="SignalP"/>
    </source>
</evidence>
<evidence type="ECO:0000313" key="4">
    <source>
        <dbReference type="Proteomes" id="UP001523550"/>
    </source>
</evidence>
<evidence type="ECO:0000256" key="1">
    <source>
        <dbReference type="SAM" id="MobiDB-lite"/>
    </source>
</evidence>
<sequence>MRNRSDSRTLLASALLASLLMLGACADGDLDDEAGVDPGEEDSNCVWGESEWDDCDWS</sequence>